<evidence type="ECO:0000259" key="2">
    <source>
        <dbReference type="PROSITE" id="PS50405"/>
    </source>
</evidence>
<dbReference type="PROSITE" id="PS50404">
    <property type="entry name" value="GST_NTER"/>
    <property type="match status" value="1"/>
</dbReference>
<dbReference type="PROSITE" id="PS50405">
    <property type="entry name" value="GST_CTER"/>
    <property type="match status" value="1"/>
</dbReference>
<dbReference type="GO" id="GO:0016740">
    <property type="term" value="F:transferase activity"/>
    <property type="evidence" value="ECO:0007669"/>
    <property type="project" value="UniProtKB-KW"/>
</dbReference>
<dbReference type="Pfam" id="PF00043">
    <property type="entry name" value="GST_C"/>
    <property type="match status" value="1"/>
</dbReference>
<dbReference type="InterPro" id="IPR034345">
    <property type="entry name" value="Gtt2-like_N"/>
</dbReference>
<protein>
    <submittedName>
        <fullName evidence="3">Glutathione S-transferase</fullName>
    </submittedName>
</protein>
<dbReference type="PANTHER" id="PTHR44051">
    <property type="entry name" value="GLUTATHIONE S-TRANSFERASE-RELATED"/>
    <property type="match status" value="1"/>
</dbReference>
<accession>A0A4R3LVF4</accession>
<feature type="domain" description="GST C-terminal" evidence="2">
    <location>
        <begin position="86"/>
        <end position="205"/>
    </location>
</feature>
<dbReference type="InterPro" id="IPR010987">
    <property type="entry name" value="Glutathione-S-Trfase_C-like"/>
</dbReference>
<organism evidence="3 4">
    <name type="scientific">Aquabacter spiritensis</name>
    <dbReference type="NCBI Taxonomy" id="933073"/>
    <lineage>
        <taxon>Bacteria</taxon>
        <taxon>Pseudomonadati</taxon>
        <taxon>Pseudomonadota</taxon>
        <taxon>Alphaproteobacteria</taxon>
        <taxon>Hyphomicrobiales</taxon>
        <taxon>Xanthobacteraceae</taxon>
        <taxon>Aquabacter</taxon>
    </lineage>
</organism>
<evidence type="ECO:0000313" key="3">
    <source>
        <dbReference type="EMBL" id="TCT02417.1"/>
    </source>
</evidence>
<keyword evidence="4" id="KW-1185">Reference proteome</keyword>
<keyword evidence="3" id="KW-0808">Transferase</keyword>
<dbReference type="SFLD" id="SFLDS00019">
    <property type="entry name" value="Glutathione_Transferase_(cytos"/>
    <property type="match status" value="1"/>
</dbReference>
<evidence type="ECO:0000313" key="4">
    <source>
        <dbReference type="Proteomes" id="UP000294664"/>
    </source>
</evidence>
<dbReference type="SUPFAM" id="SSF52833">
    <property type="entry name" value="Thioredoxin-like"/>
    <property type="match status" value="1"/>
</dbReference>
<dbReference type="AlphaFoldDB" id="A0A4R3LVF4"/>
<dbReference type="InterPro" id="IPR040079">
    <property type="entry name" value="Glutathione_S-Trfase"/>
</dbReference>
<dbReference type="Proteomes" id="UP000294664">
    <property type="component" value="Unassembled WGS sequence"/>
</dbReference>
<dbReference type="Gene3D" id="1.20.1050.10">
    <property type="match status" value="1"/>
</dbReference>
<dbReference type="SFLD" id="SFLDG00358">
    <property type="entry name" value="Main_(cytGST)"/>
    <property type="match status" value="1"/>
</dbReference>
<comment type="caution">
    <text evidence="3">The sequence shown here is derived from an EMBL/GenBank/DDBJ whole genome shotgun (WGS) entry which is preliminary data.</text>
</comment>
<proteinExistence type="predicted"/>
<dbReference type="Gene3D" id="3.40.30.10">
    <property type="entry name" value="Glutaredoxin"/>
    <property type="match status" value="1"/>
</dbReference>
<dbReference type="InterPro" id="IPR004046">
    <property type="entry name" value="GST_C"/>
</dbReference>
<dbReference type="CDD" id="cd03051">
    <property type="entry name" value="GST_N_GTT2_like"/>
    <property type="match status" value="1"/>
</dbReference>
<feature type="domain" description="GST N-terminal" evidence="1">
    <location>
        <begin position="1"/>
        <end position="81"/>
    </location>
</feature>
<dbReference type="OrthoDB" id="5293590at2"/>
<evidence type="ECO:0000259" key="1">
    <source>
        <dbReference type="PROSITE" id="PS50404"/>
    </source>
</evidence>
<dbReference type="InterPro" id="IPR004045">
    <property type="entry name" value="Glutathione_S-Trfase_N"/>
</dbReference>
<name>A0A4R3LVF4_9HYPH</name>
<dbReference type="EMBL" id="SMAI01000013">
    <property type="protein sequence ID" value="TCT02417.1"/>
    <property type="molecule type" value="Genomic_DNA"/>
</dbReference>
<dbReference type="InterPro" id="IPR034346">
    <property type="entry name" value="Gtt2-like_C"/>
</dbReference>
<gene>
    <name evidence="3" type="ORF">EDC64_11364</name>
</gene>
<dbReference type="Pfam" id="PF13409">
    <property type="entry name" value="GST_N_2"/>
    <property type="match status" value="1"/>
</dbReference>
<reference evidence="3 4" key="1">
    <citation type="submission" date="2019-03" db="EMBL/GenBank/DDBJ databases">
        <title>Genomic Encyclopedia of Type Strains, Phase IV (KMG-IV): sequencing the most valuable type-strain genomes for metagenomic binning, comparative biology and taxonomic classification.</title>
        <authorList>
            <person name="Goeker M."/>
        </authorList>
    </citation>
    <scope>NUCLEOTIDE SEQUENCE [LARGE SCALE GENOMIC DNA]</scope>
    <source>
        <strain evidence="3 4">DSM 9035</strain>
    </source>
</reference>
<sequence length="205" mass="22841">MQLYLSTRSPNPRRVQFFLAEKGITVPTVFVDLAKMEHLDGDFLRLNPRKKVPVLVLDDGTAIAESIAICRYFEAAQPTPNLFGATPAEQGLVEMWMRQAEIELMLPVQFAFRHLHPALAEREVPQVKEWGEANKPKVLDFLAYMDARLSGSAFLALDRFTIADIVAIVAVDFMRAARIAVPETLTHVARWRAEVSARPAAAAGV</sequence>
<dbReference type="InterPro" id="IPR036282">
    <property type="entry name" value="Glutathione-S-Trfase_C_sf"/>
</dbReference>
<dbReference type="InterPro" id="IPR036249">
    <property type="entry name" value="Thioredoxin-like_sf"/>
</dbReference>
<dbReference type="PANTHER" id="PTHR44051:SF8">
    <property type="entry name" value="GLUTATHIONE S-TRANSFERASE GSTA"/>
    <property type="match status" value="1"/>
</dbReference>
<dbReference type="SUPFAM" id="SSF47616">
    <property type="entry name" value="GST C-terminal domain-like"/>
    <property type="match status" value="1"/>
</dbReference>
<dbReference type="RefSeq" id="WP_132034021.1">
    <property type="nucleotide sequence ID" value="NZ_SMAI01000013.1"/>
</dbReference>
<dbReference type="CDD" id="cd03182">
    <property type="entry name" value="GST_C_GTT2_like"/>
    <property type="match status" value="1"/>
</dbReference>